<feature type="signal peptide" evidence="1">
    <location>
        <begin position="1"/>
        <end position="26"/>
    </location>
</feature>
<evidence type="ECO:0000313" key="3">
    <source>
        <dbReference type="Proteomes" id="UP000313359"/>
    </source>
</evidence>
<accession>A0A5C2S2Y1</accession>
<dbReference type="AlphaFoldDB" id="A0A5C2S2Y1"/>
<keyword evidence="3" id="KW-1185">Reference proteome</keyword>
<protein>
    <recommendedName>
        <fullName evidence="4">Secreted protein</fullName>
    </recommendedName>
</protein>
<sequence length="126" mass="14187">MRSRSRALACPSRCVTNLLLLPYSLSLSSPSPWAPRRFRDRSYDDFFMTGYDLSSCTTTHRSTEAAVLFPSSFLAYRCAFAVARRCVPVLSHGIYIPVHPSSPTIVPDSRRSCGPWRGAWVIHHLL</sequence>
<dbReference type="Proteomes" id="UP000313359">
    <property type="component" value="Unassembled WGS sequence"/>
</dbReference>
<evidence type="ECO:0008006" key="4">
    <source>
        <dbReference type="Google" id="ProtNLM"/>
    </source>
</evidence>
<feature type="chain" id="PRO_5022683019" description="Secreted protein" evidence="1">
    <location>
        <begin position="27"/>
        <end position="126"/>
    </location>
</feature>
<dbReference type="EMBL" id="ML122278">
    <property type="protein sequence ID" value="RPD57860.1"/>
    <property type="molecule type" value="Genomic_DNA"/>
</dbReference>
<proteinExistence type="predicted"/>
<evidence type="ECO:0000313" key="2">
    <source>
        <dbReference type="EMBL" id="RPD57860.1"/>
    </source>
</evidence>
<gene>
    <name evidence="2" type="ORF">L227DRAFT_577556</name>
</gene>
<reference evidence="2" key="1">
    <citation type="journal article" date="2018" name="Genome Biol. Evol.">
        <title>Genomics and development of Lentinus tigrinus, a white-rot wood-decaying mushroom with dimorphic fruiting bodies.</title>
        <authorList>
            <person name="Wu B."/>
            <person name="Xu Z."/>
            <person name="Knudson A."/>
            <person name="Carlson A."/>
            <person name="Chen N."/>
            <person name="Kovaka S."/>
            <person name="LaButti K."/>
            <person name="Lipzen A."/>
            <person name="Pennachio C."/>
            <person name="Riley R."/>
            <person name="Schakwitz W."/>
            <person name="Umezawa K."/>
            <person name="Ohm R.A."/>
            <person name="Grigoriev I.V."/>
            <person name="Nagy L.G."/>
            <person name="Gibbons J."/>
            <person name="Hibbett D."/>
        </authorList>
    </citation>
    <scope>NUCLEOTIDE SEQUENCE [LARGE SCALE GENOMIC DNA]</scope>
    <source>
        <strain evidence="2">ALCF2SS1-6</strain>
    </source>
</reference>
<evidence type="ECO:0000256" key="1">
    <source>
        <dbReference type="SAM" id="SignalP"/>
    </source>
</evidence>
<name>A0A5C2S2Y1_9APHY</name>
<organism evidence="2 3">
    <name type="scientific">Lentinus tigrinus ALCF2SS1-6</name>
    <dbReference type="NCBI Taxonomy" id="1328759"/>
    <lineage>
        <taxon>Eukaryota</taxon>
        <taxon>Fungi</taxon>
        <taxon>Dikarya</taxon>
        <taxon>Basidiomycota</taxon>
        <taxon>Agaricomycotina</taxon>
        <taxon>Agaricomycetes</taxon>
        <taxon>Polyporales</taxon>
        <taxon>Polyporaceae</taxon>
        <taxon>Lentinus</taxon>
    </lineage>
</organism>
<keyword evidence="1" id="KW-0732">Signal</keyword>